<accession>A0A8D5ZK06</accession>
<dbReference type="AlphaFoldDB" id="A0A8D5ZK06"/>
<proteinExistence type="predicted"/>
<reference evidence="1" key="2">
    <citation type="journal article" date="2021" name="Microbiol. Resour. Announc.">
        <title>Complete Genome Sequence of Polycladomyces abyssicola JIR-001T, Isolated from Hemipelagic Sediment in Deep Seawater.</title>
        <authorList>
            <person name="Tsubouchi T."/>
            <person name="Kaneko Y."/>
        </authorList>
    </citation>
    <scope>NUCLEOTIDE SEQUENCE</scope>
    <source>
        <strain evidence="1">JIR-001</strain>
    </source>
</reference>
<reference evidence="1" key="1">
    <citation type="journal article" date="2013" name="Int. J. Syst. Evol. Microbiol.">
        <title>Polycladomyces abyssicola gen. nov., sp. nov., a thermophilic filamentous bacterium isolated from hemipelagic sediment.</title>
        <authorList>
            <person name="Tsubouchi T."/>
            <person name="Shimane Y."/>
            <person name="Mori K."/>
            <person name="Usui K."/>
            <person name="Hiraki T."/>
            <person name="Tame A."/>
            <person name="Uematsu K."/>
            <person name="Maruyama T."/>
            <person name="Hatada Y."/>
        </authorList>
    </citation>
    <scope>NUCLEOTIDE SEQUENCE</scope>
    <source>
        <strain evidence="1">JIR-001</strain>
    </source>
</reference>
<gene>
    <name evidence="1" type="ORF">JIR001_07970</name>
</gene>
<protein>
    <submittedName>
        <fullName evidence="1">Uncharacterized protein</fullName>
    </submittedName>
</protein>
<name>A0A8D5ZK06_9BACL</name>
<dbReference type="EMBL" id="AP024601">
    <property type="protein sequence ID" value="BCU81014.1"/>
    <property type="molecule type" value="Genomic_DNA"/>
</dbReference>
<keyword evidence="2" id="KW-1185">Reference proteome</keyword>
<organism evidence="1 2">
    <name type="scientific">Polycladomyces abyssicola</name>
    <dbReference type="NCBI Taxonomy" id="1125966"/>
    <lineage>
        <taxon>Bacteria</taxon>
        <taxon>Bacillati</taxon>
        <taxon>Bacillota</taxon>
        <taxon>Bacilli</taxon>
        <taxon>Bacillales</taxon>
        <taxon>Thermoactinomycetaceae</taxon>
        <taxon>Polycladomyces</taxon>
    </lineage>
</organism>
<sequence>MIGEVTPSYRPGLDVMGLDDIGCEMASANNLVLDMGTGDGFGSEMFGNNGL</sequence>
<evidence type="ECO:0000313" key="1">
    <source>
        <dbReference type="EMBL" id="BCU81014.1"/>
    </source>
</evidence>
<dbReference type="Proteomes" id="UP000677436">
    <property type="component" value="Chromosome"/>
</dbReference>
<dbReference type="KEGG" id="pabs:JIR001_07970"/>
<evidence type="ECO:0000313" key="2">
    <source>
        <dbReference type="Proteomes" id="UP000677436"/>
    </source>
</evidence>